<feature type="region of interest" description="Disordered" evidence="1">
    <location>
        <begin position="1"/>
        <end position="21"/>
    </location>
</feature>
<evidence type="ECO:0000313" key="3">
    <source>
        <dbReference type="Proteomes" id="UP001210720"/>
    </source>
</evidence>
<proteinExistence type="predicted"/>
<reference evidence="2 3" key="1">
    <citation type="submission" date="2023-01" db="EMBL/GenBank/DDBJ databases">
        <title>Thalassococcus onchidii sp. nov., isolated from a marine invertebrate from the South China Sea.</title>
        <authorList>
            <person name="Xu S."/>
            <person name="Liu Z."/>
            <person name="Xu Y."/>
        </authorList>
    </citation>
    <scope>NUCLEOTIDE SEQUENCE [LARGE SCALE GENOMIC DNA]</scope>
    <source>
        <strain evidence="2 3">KCTC 32084</strain>
    </source>
</reference>
<dbReference type="RefSeq" id="WP_271432256.1">
    <property type="nucleotide sequence ID" value="NZ_JAQIOY010000003.1"/>
</dbReference>
<dbReference type="Gene3D" id="3.30.1360.120">
    <property type="entry name" value="Probable tRNA modification gtpase trme, domain 1"/>
    <property type="match status" value="1"/>
</dbReference>
<protein>
    <submittedName>
        <fullName evidence="2">Sarcosine oxidase subunit gamma</fullName>
    </submittedName>
</protein>
<name>A0ABT4XSL1_9RHOB</name>
<sequence>MSDFRPLTPLGAHEPRTDTHGPVTLTEVVDTALASCSSRLGHEAQVRSALQDFLGFALPEPGQSVSNDPYGAFWMGPDQWMICAPHGTHEDLAAQIKEAVGETASVTEQNDAWCRFDLTGDHLPAVFERLCAVDLRSGSGGEATRTSIDHLGCFLVMTNPDHVRVLGPRSSAGSLHHALLTAMRSAL</sequence>
<gene>
    <name evidence="2" type="ORF">PFY00_09155</name>
</gene>
<keyword evidence="3" id="KW-1185">Reference proteome</keyword>
<organism evidence="2 3">
    <name type="scientific">Thalassococcus lentus</name>
    <dbReference type="NCBI Taxonomy" id="1210524"/>
    <lineage>
        <taxon>Bacteria</taxon>
        <taxon>Pseudomonadati</taxon>
        <taxon>Pseudomonadota</taxon>
        <taxon>Alphaproteobacteria</taxon>
        <taxon>Rhodobacterales</taxon>
        <taxon>Roseobacteraceae</taxon>
        <taxon>Thalassococcus</taxon>
    </lineage>
</organism>
<dbReference type="Gene3D" id="3.30.70.1520">
    <property type="entry name" value="Heterotetrameric sarcosine oxidase"/>
    <property type="match status" value="1"/>
</dbReference>
<dbReference type="SUPFAM" id="SSF103025">
    <property type="entry name" value="Folate-binding domain"/>
    <property type="match status" value="1"/>
</dbReference>
<comment type="caution">
    <text evidence="2">The sequence shown here is derived from an EMBL/GenBank/DDBJ whole genome shotgun (WGS) entry which is preliminary data.</text>
</comment>
<evidence type="ECO:0000256" key="1">
    <source>
        <dbReference type="SAM" id="MobiDB-lite"/>
    </source>
</evidence>
<dbReference type="InterPro" id="IPR027266">
    <property type="entry name" value="TrmE/GcvT-like"/>
</dbReference>
<dbReference type="Proteomes" id="UP001210720">
    <property type="component" value="Unassembled WGS sequence"/>
</dbReference>
<dbReference type="EMBL" id="JAQIOY010000003">
    <property type="protein sequence ID" value="MDA7424892.1"/>
    <property type="molecule type" value="Genomic_DNA"/>
</dbReference>
<evidence type="ECO:0000313" key="2">
    <source>
        <dbReference type="EMBL" id="MDA7424892.1"/>
    </source>
</evidence>
<accession>A0ABT4XSL1</accession>